<dbReference type="Proteomes" id="UP001253458">
    <property type="component" value="Unassembled WGS sequence"/>
</dbReference>
<evidence type="ECO:0000313" key="1">
    <source>
        <dbReference type="EMBL" id="MDR6767478.1"/>
    </source>
</evidence>
<dbReference type="InterPro" id="IPR056912">
    <property type="entry name" value="Phage_JBD30_tail_term-like"/>
</dbReference>
<sequence>MDLQPILQHLRAQLDDLALREIEPAPGLDAALRTSRTTPAVYLLPLSEKGRGLDHTGDVDQLEHRLFAVLQVVDVMAPDGTTGVVDLTTLRRRVKKALIGFVPDTSMGDPVLFVGGELVQFEGDGRLWWSDEFGFTGYYDRSNP</sequence>
<evidence type="ECO:0000313" key="4">
    <source>
        <dbReference type="Proteomes" id="UP001253458"/>
    </source>
</evidence>
<dbReference type="EMBL" id="JAVDTS010000005">
    <property type="protein sequence ID" value="MDR6838700.1"/>
    <property type="molecule type" value="Genomic_DNA"/>
</dbReference>
<organism evidence="1 4">
    <name type="scientific">Acidovorax delafieldii</name>
    <name type="common">Pseudomonas delafieldii</name>
    <dbReference type="NCBI Taxonomy" id="47920"/>
    <lineage>
        <taxon>Bacteria</taxon>
        <taxon>Pseudomonadati</taxon>
        <taxon>Pseudomonadota</taxon>
        <taxon>Betaproteobacteria</taxon>
        <taxon>Burkholderiales</taxon>
        <taxon>Comamonadaceae</taxon>
        <taxon>Acidovorax</taxon>
    </lineage>
</organism>
<keyword evidence="3" id="KW-1185">Reference proteome</keyword>
<accession>A0AAJ2F4W2</accession>
<comment type="caution">
    <text evidence="1">The sequence shown here is derived from an EMBL/GenBank/DDBJ whole genome shotgun (WGS) entry which is preliminary data.</text>
</comment>
<proteinExistence type="predicted"/>
<name>A0AAJ2F4W2_ACIDE</name>
<dbReference type="Pfam" id="PF23840">
    <property type="entry name" value="Phage_tail_terminator"/>
    <property type="match status" value="1"/>
</dbReference>
<evidence type="ECO:0000313" key="3">
    <source>
        <dbReference type="Proteomes" id="UP001249076"/>
    </source>
</evidence>
<dbReference type="Proteomes" id="UP001249076">
    <property type="component" value="Unassembled WGS sequence"/>
</dbReference>
<protein>
    <submittedName>
        <fullName evidence="1">Uncharacterized protein</fullName>
    </submittedName>
</protein>
<dbReference type="RefSeq" id="WP_209819961.1">
    <property type="nucleotide sequence ID" value="NZ_JAVDTL010000004.1"/>
</dbReference>
<dbReference type="AlphaFoldDB" id="A0AAJ2F4W2"/>
<evidence type="ECO:0000313" key="2">
    <source>
        <dbReference type="EMBL" id="MDR6838700.1"/>
    </source>
</evidence>
<gene>
    <name evidence="1" type="ORF">J2W88_002759</name>
    <name evidence="2" type="ORF">J2W93_003547</name>
</gene>
<reference evidence="1 3" key="1">
    <citation type="submission" date="2023-07" db="EMBL/GenBank/DDBJ databases">
        <title>Sorghum-associated microbial communities from plants grown in Nebraska, USA.</title>
        <authorList>
            <person name="Schachtman D."/>
        </authorList>
    </citation>
    <scope>NUCLEOTIDE SEQUENCE</scope>
    <source>
        <strain evidence="2 3">BE105</strain>
        <strain evidence="1">BE69</strain>
    </source>
</reference>
<dbReference type="EMBL" id="JAVDTL010000004">
    <property type="protein sequence ID" value="MDR6767478.1"/>
    <property type="molecule type" value="Genomic_DNA"/>
</dbReference>